<feature type="region of interest" description="Disordered" evidence="1">
    <location>
        <begin position="172"/>
        <end position="193"/>
    </location>
</feature>
<comment type="caution">
    <text evidence="2">The sequence shown here is derived from an EMBL/GenBank/DDBJ whole genome shotgun (WGS) entry which is preliminary data.</text>
</comment>
<sequence>MSSLAHTSRCESWEEAKEHAEALRFAATITKTANIHGFTIATRLVGREIILRFWFEKQNLVAPMTISSITPSIHEWFLLRGITTTQGIEQFERLGGSLARGAFLLLCILPRRKSGRVKHHYRNQDLSKSAGVRVFDDETTRKGKALLAQFTGTDPIVPYTEDSNMPKALANTSSSSILGQEKETTHPGDAFSSEDLDELSRNLRACSKYFEELSLPETGFHFSTPNPSYKLSEQEDEERHNLLRGKFFKGHVYKKLDTHHRIWALKYMLTVRFSYLDVNLDEGFVLKVLMSPPGSHHPHAYATQARNDDPASCIAVQITGIQNNGNKFTLYAQQLEDGWKEPMRLNAVFDWLSGATVEQIAVINEARRYICQSKGLLEISCRATLKVL</sequence>
<gene>
    <name evidence="2" type="ORF">BDW59DRAFT_164699</name>
</gene>
<proteinExistence type="predicted"/>
<dbReference type="Proteomes" id="UP001610335">
    <property type="component" value="Unassembled WGS sequence"/>
</dbReference>
<keyword evidence="3" id="KW-1185">Reference proteome</keyword>
<accession>A0ABR4HZM7</accession>
<name>A0ABR4HZM7_9EURO</name>
<organism evidence="2 3">
    <name type="scientific">Aspergillus cavernicola</name>
    <dbReference type="NCBI Taxonomy" id="176166"/>
    <lineage>
        <taxon>Eukaryota</taxon>
        <taxon>Fungi</taxon>
        <taxon>Dikarya</taxon>
        <taxon>Ascomycota</taxon>
        <taxon>Pezizomycotina</taxon>
        <taxon>Eurotiomycetes</taxon>
        <taxon>Eurotiomycetidae</taxon>
        <taxon>Eurotiales</taxon>
        <taxon>Aspergillaceae</taxon>
        <taxon>Aspergillus</taxon>
        <taxon>Aspergillus subgen. Nidulantes</taxon>
    </lineage>
</organism>
<dbReference type="EMBL" id="JBFXLS010000071">
    <property type="protein sequence ID" value="KAL2820212.1"/>
    <property type="molecule type" value="Genomic_DNA"/>
</dbReference>
<reference evidence="2 3" key="1">
    <citation type="submission" date="2024-07" db="EMBL/GenBank/DDBJ databases">
        <title>Section-level genome sequencing and comparative genomics of Aspergillus sections Usti and Cavernicolus.</title>
        <authorList>
            <consortium name="Lawrence Berkeley National Laboratory"/>
            <person name="Nybo J.L."/>
            <person name="Vesth T.C."/>
            <person name="Theobald S."/>
            <person name="Frisvad J.C."/>
            <person name="Larsen T.O."/>
            <person name="Kjaerboelling I."/>
            <person name="Rothschild-Mancinelli K."/>
            <person name="Lyhne E.K."/>
            <person name="Kogle M.E."/>
            <person name="Barry K."/>
            <person name="Clum A."/>
            <person name="Na H."/>
            <person name="Ledsgaard L."/>
            <person name="Lin J."/>
            <person name="Lipzen A."/>
            <person name="Kuo A."/>
            <person name="Riley R."/>
            <person name="Mondo S."/>
            <person name="LaButti K."/>
            <person name="Haridas S."/>
            <person name="Pangalinan J."/>
            <person name="Salamov A.A."/>
            <person name="Simmons B.A."/>
            <person name="Magnuson J.K."/>
            <person name="Chen J."/>
            <person name="Drula E."/>
            <person name="Henrissat B."/>
            <person name="Wiebenga A."/>
            <person name="Lubbers R.J."/>
            <person name="Gomes A.C."/>
            <person name="Makela M.R."/>
            <person name="Stajich J."/>
            <person name="Grigoriev I.V."/>
            <person name="Mortensen U.H."/>
            <person name="De vries R.P."/>
            <person name="Baker S.E."/>
            <person name="Andersen M.R."/>
        </authorList>
    </citation>
    <scope>NUCLEOTIDE SEQUENCE [LARGE SCALE GENOMIC DNA]</scope>
    <source>
        <strain evidence="2 3">CBS 600.67</strain>
    </source>
</reference>
<evidence type="ECO:0000313" key="2">
    <source>
        <dbReference type="EMBL" id="KAL2820212.1"/>
    </source>
</evidence>
<evidence type="ECO:0000256" key="1">
    <source>
        <dbReference type="SAM" id="MobiDB-lite"/>
    </source>
</evidence>
<protein>
    <submittedName>
        <fullName evidence="2">Uncharacterized protein</fullName>
    </submittedName>
</protein>
<evidence type="ECO:0000313" key="3">
    <source>
        <dbReference type="Proteomes" id="UP001610335"/>
    </source>
</evidence>